<evidence type="ECO:0000256" key="1">
    <source>
        <dbReference type="ARBA" id="ARBA00005165"/>
    </source>
</evidence>
<keyword evidence="4 9" id="KW-0460">Magnesium</keyword>
<dbReference type="InterPro" id="IPR022998">
    <property type="entry name" value="ThiamineP_synth_TenI"/>
</dbReference>
<comment type="catalytic activity">
    <reaction evidence="8 9 10">
        <text>2-[(2R,5Z)-2-carboxy-4-methylthiazol-5(2H)-ylidene]ethyl phosphate + 4-amino-2-methyl-5-(diphosphooxymethyl)pyrimidine + 2 H(+) = thiamine phosphate + CO2 + diphosphate</text>
        <dbReference type="Rhea" id="RHEA:47844"/>
        <dbReference type="ChEBI" id="CHEBI:15378"/>
        <dbReference type="ChEBI" id="CHEBI:16526"/>
        <dbReference type="ChEBI" id="CHEBI:33019"/>
        <dbReference type="ChEBI" id="CHEBI:37575"/>
        <dbReference type="ChEBI" id="CHEBI:57841"/>
        <dbReference type="ChEBI" id="CHEBI:62899"/>
        <dbReference type="EC" id="2.5.1.3"/>
    </reaction>
</comment>
<evidence type="ECO:0000256" key="8">
    <source>
        <dbReference type="ARBA" id="ARBA00047883"/>
    </source>
</evidence>
<evidence type="ECO:0000256" key="5">
    <source>
        <dbReference type="ARBA" id="ARBA00022977"/>
    </source>
</evidence>
<accession>A0ABW0YL32</accession>
<dbReference type="Gene3D" id="3.20.20.70">
    <property type="entry name" value="Aldolase class I"/>
    <property type="match status" value="1"/>
</dbReference>
<comment type="function">
    <text evidence="9">Condenses 4-methyl-5-(beta-hydroxyethyl)thiazole monophosphate (THZ-P) and 2-methyl-4-amino-5-hydroxymethyl pyrimidine pyrophosphate (HMP-PP) to form thiamine monophosphate (TMP).</text>
</comment>
<evidence type="ECO:0000256" key="6">
    <source>
        <dbReference type="ARBA" id="ARBA00047334"/>
    </source>
</evidence>
<dbReference type="EC" id="2.5.1.3" evidence="9"/>
<dbReference type="InterPro" id="IPR036206">
    <property type="entry name" value="ThiamineP_synth_sf"/>
</dbReference>
<keyword evidence="3 9" id="KW-0479">Metal-binding</keyword>
<dbReference type="PANTHER" id="PTHR20857">
    <property type="entry name" value="THIAMINE-PHOSPHATE PYROPHOSPHORYLASE"/>
    <property type="match status" value="1"/>
</dbReference>
<keyword evidence="5 9" id="KW-0784">Thiamine biosynthesis</keyword>
<keyword evidence="2 9" id="KW-0808">Transferase</keyword>
<feature type="binding site" evidence="9">
    <location>
        <begin position="44"/>
        <end position="48"/>
    </location>
    <ligand>
        <name>4-amino-2-methyl-5-(diphosphooxymethyl)pyrimidine</name>
        <dbReference type="ChEBI" id="CHEBI:57841"/>
    </ligand>
</feature>
<comment type="caution">
    <text evidence="13">The sequence shown here is derived from an EMBL/GenBank/DDBJ whole genome shotgun (WGS) entry which is preliminary data.</text>
</comment>
<evidence type="ECO:0000256" key="2">
    <source>
        <dbReference type="ARBA" id="ARBA00022679"/>
    </source>
</evidence>
<proteinExistence type="inferred from homology"/>
<feature type="binding site" evidence="9">
    <location>
        <begin position="195"/>
        <end position="196"/>
    </location>
    <ligand>
        <name>2-[(2R,5Z)-2-carboxy-4-methylthiazol-5(2H)-ylidene]ethyl phosphate</name>
        <dbReference type="ChEBI" id="CHEBI:62899"/>
    </ligand>
</feature>
<feature type="binding site" evidence="9">
    <location>
        <position position="80"/>
    </location>
    <ligand>
        <name>Mg(2+)</name>
        <dbReference type="ChEBI" id="CHEBI:18420"/>
    </ligand>
</feature>
<feature type="binding site" evidence="9">
    <location>
        <position position="175"/>
    </location>
    <ligand>
        <name>2-[(2R,5Z)-2-carboxy-4-methylthiazol-5(2H)-ylidene]ethyl phosphate</name>
        <dbReference type="ChEBI" id="CHEBI:62899"/>
    </ligand>
</feature>
<dbReference type="EMBL" id="JBHSOZ010000004">
    <property type="protein sequence ID" value="MFC5713140.1"/>
    <property type="molecule type" value="Genomic_DNA"/>
</dbReference>
<evidence type="ECO:0000256" key="7">
    <source>
        <dbReference type="ARBA" id="ARBA00047851"/>
    </source>
</evidence>
<name>A0ABW0YL32_9BACI</name>
<reference evidence="14" key="1">
    <citation type="journal article" date="2019" name="Int. J. Syst. Evol. Microbiol.">
        <title>The Global Catalogue of Microorganisms (GCM) 10K type strain sequencing project: providing services to taxonomists for standard genome sequencing and annotation.</title>
        <authorList>
            <consortium name="The Broad Institute Genomics Platform"/>
            <consortium name="The Broad Institute Genome Sequencing Center for Infectious Disease"/>
            <person name="Wu L."/>
            <person name="Ma J."/>
        </authorList>
    </citation>
    <scope>NUCLEOTIDE SEQUENCE [LARGE SCALE GENOMIC DNA]</scope>
    <source>
        <strain evidence="14">CECT 7184</strain>
    </source>
</reference>
<feature type="binding site" evidence="9">
    <location>
        <position position="117"/>
    </location>
    <ligand>
        <name>4-amino-2-methyl-5-(diphosphooxymethyl)pyrimidine</name>
        <dbReference type="ChEBI" id="CHEBI:57841"/>
    </ligand>
</feature>
<dbReference type="Proteomes" id="UP001596142">
    <property type="component" value="Unassembled WGS sequence"/>
</dbReference>
<organism evidence="13 14">
    <name type="scientific">Thalassorhabdus alkalitolerans</name>
    <dbReference type="NCBI Taxonomy" id="2282697"/>
    <lineage>
        <taxon>Bacteria</taxon>
        <taxon>Bacillati</taxon>
        <taxon>Bacillota</taxon>
        <taxon>Bacilli</taxon>
        <taxon>Bacillales</taxon>
        <taxon>Bacillaceae</taxon>
        <taxon>Thalassorhabdus</taxon>
    </lineage>
</organism>
<keyword evidence="14" id="KW-1185">Reference proteome</keyword>
<comment type="catalytic activity">
    <reaction evidence="6 9 10">
        <text>4-methyl-5-(2-phosphooxyethyl)-thiazole + 4-amino-2-methyl-5-(diphosphooxymethyl)pyrimidine + H(+) = thiamine phosphate + diphosphate</text>
        <dbReference type="Rhea" id="RHEA:22328"/>
        <dbReference type="ChEBI" id="CHEBI:15378"/>
        <dbReference type="ChEBI" id="CHEBI:33019"/>
        <dbReference type="ChEBI" id="CHEBI:37575"/>
        <dbReference type="ChEBI" id="CHEBI:57841"/>
        <dbReference type="ChEBI" id="CHEBI:58296"/>
        <dbReference type="EC" id="2.5.1.3"/>
    </reaction>
</comment>
<evidence type="ECO:0000256" key="3">
    <source>
        <dbReference type="ARBA" id="ARBA00022723"/>
    </source>
</evidence>
<feature type="binding site" evidence="9">
    <location>
        <position position="79"/>
    </location>
    <ligand>
        <name>4-amino-2-methyl-5-(diphosphooxymethyl)pyrimidine</name>
        <dbReference type="ChEBI" id="CHEBI:57841"/>
    </ligand>
</feature>
<evidence type="ECO:0000256" key="9">
    <source>
        <dbReference type="HAMAP-Rule" id="MF_00097"/>
    </source>
</evidence>
<dbReference type="CDD" id="cd00564">
    <property type="entry name" value="TMP_TenI"/>
    <property type="match status" value="1"/>
</dbReference>
<dbReference type="PANTHER" id="PTHR20857:SF15">
    <property type="entry name" value="THIAMINE-PHOSPHATE SYNTHASE"/>
    <property type="match status" value="1"/>
</dbReference>
<evidence type="ECO:0000259" key="12">
    <source>
        <dbReference type="Pfam" id="PF02581"/>
    </source>
</evidence>
<dbReference type="InterPro" id="IPR013785">
    <property type="entry name" value="Aldolase_TIM"/>
</dbReference>
<evidence type="ECO:0000313" key="13">
    <source>
        <dbReference type="EMBL" id="MFC5713140.1"/>
    </source>
</evidence>
<comment type="pathway">
    <text evidence="1 9 11">Cofactor biosynthesis; thiamine diphosphate biosynthesis; thiamine phosphate from 4-amino-2-methyl-5-diphosphomethylpyrimidine and 4-methyl-5-(2-phosphoethyl)-thiazole: step 1/1.</text>
</comment>
<dbReference type="InterPro" id="IPR034291">
    <property type="entry name" value="TMP_synthase"/>
</dbReference>
<evidence type="ECO:0000256" key="11">
    <source>
        <dbReference type="RuleBase" id="RU004253"/>
    </source>
</evidence>
<evidence type="ECO:0000313" key="14">
    <source>
        <dbReference type="Proteomes" id="UP001596142"/>
    </source>
</evidence>
<gene>
    <name evidence="9 13" type="primary">thiE</name>
    <name evidence="13" type="ORF">ACFPU1_10120</name>
</gene>
<feature type="binding site" evidence="9">
    <location>
        <position position="99"/>
    </location>
    <ligand>
        <name>Mg(2+)</name>
        <dbReference type="ChEBI" id="CHEBI:18420"/>
    </ligand>
</feature>
<dbReference type="GO" id="GO:0004789">
    <property type="term" value="F:thiamine-phosphate diphosphorylase activity"/>
    <property type="evidence" value="ECO:0007669"/>
    <property type="project" value="UniProtKB-EC"/>
</dbReference>
<sequence length="219" mass="23735">MGRITRAEMIQYLKLYFIFGSQNTTQLPEQVVKEAIAGGITLFQYREKGEGSKAGAEKEELARKLQEICRQNGIPFIVNDDIDLAVQLNADGLHIGQEDIGAKEARKMMGDKILGVSAYTIDEGLEAAEDGADYLGLGPIYATGSKDDAAEETGPQVITLFRKMGIKTPIVGIGGIYEDNIDEVMKSGSDGISIISAIASAPSPFESARNLKKRIENYL</sequence>
<feature type="domain" description="Thiamine phosphate synthase/TenI" evidence="12">
    <location>
        <begin position="15"/>
        <end position="198"/>
    </location>
</feature>
<dbReference type="RefSeq" id="WP_385940671.1">
    <property type="nucleotide sequence ID" value="NZ_JBHSOZ010000004.1"/>
</dbReference>
<feature type="binding site" evidence="9">
    <location>
        <position position="146"/>
    </location>
    <ligand>
        <name>4-amino-2-methyl-5-(diphosphooxymethyl)pyrimidine</name>
        <dbReference type="ChEBI" id="CHEBI:57841"/>
    </ligand>
</feature>
<dbReference type="Pfam" id="PF02581">
    <property type="entry name" value="TMP-TENI"/>
    <property type="match status" value="1"/>
</dbReference>
<feature type="binding site" evidence="9">
    <location>
        <begin position="143"/>
        <end position="145"/>
    </location>
    <ligand>
        <name>2-[(2R,5Z)-2-carboxy-4-methylthiazol-5(2H)-ylidene]ethyl phosphate</name>
        <dbReference type="ChEBI" id="CHEBI:62899"/>
    </ligand>
</feature>
<comment type="catalytic activity">
    <reaction evidence="7 9 10">
        <text>2-(2-carboxy-4-methylthiazol-5-yl)ethyl phosphate + 4-amino-2-methyl-5-(diphosphooxymethyl)pyrimidine + 2 H(+) = thiamine phosphate + CO2 + diphosphate</text>
        <dbReference type="Rhea" id="RHEA:47848"/>
        <dbReference type="ChEBI" id="CHEBI:15378"/>
        <dbReference type="ChEBI" id="CHEBI:16526"/>
        <dbReference type="ChEBI" id="CHEBI:33019"/>
        <dbReference type="ChEBI" id="CHEBI:37575"/>
        <dbReference type="ChEBI" id="CHEBI:57841"/>
        <dbReference type="ChEBI" id="CHEBI:62890"/>
        <dbReference type="EC" id="2.5.1.3"/>
    </reaction>
</comment>
<protein>
    <recommendedName>
        <fullName evidence="9">Thiamine-phosphate synthase</fullName>
        <shortName evidence="9">TP synthase</shortName>
        <shortName evidence="9">TPS</shortName>
        <ecNumber evidence="9">2.5.1.3</ecNumber>
    </recommendedName>
    <alternativeName>
        <fullName evidence="9">Thiamine-phosphate pyrophosphorylase</fullName>
        <shortName evidence="9">TMP pyrophosphorylase</shortName>
        <shortName evidence="9">TMP-PPase</shortName>
    </alternativeName>
</protein>
<comment type="similarity">
    <text evidence="9 10">Belongs to the thiamine-phosphate synthase family.</text>
</comment>
<dbReference type="HAMAP" id="MF_00097">
    <property type="entry name" value="TMP_synthase"/>
    <property type="match status" value="1"/>
</dbReference>
<evidence type="ECO:0000256" key="10">
    <source>
        <dbReference type="RuleBase" id="RU003826"/>
    </source>
</evidence>
<dbReference type="SUPFAM" id="SSF51391">
    <property type="entry name" value="Thiamin phosphate synthase"/>
    <property type="match status" value="1"/>
</dbReference>
<comment type="cofactor">
    <cofactor evidence="9">
        <name>Mg(2+)</name>
        <dbReference type="ChEBI" id="CHEBI:18420"/>
    </cofactor>
    <text evidence="9">Binds 1 Mg(2+) ion per subunit.</text>
</comment>
<evidence type="ECO:0000256" key="4">
    <source>
        <dbReference type="ARBA" id="ARBA00022842"/>
    </source>
</evidence>
<dbReference type="NCBIfam" id="TIGR00693">
    <property type="entry name" value="thiE"/>
    <property type="match status" value="1"/>
</dbReference>